<evidence type="ECO:0000313" key="3">
    <source>
        <dbReference type="Proteomes" id="UP001153555"/>
    </source>
</evidence>
<evidence type="ECO:0000313" key="2">
    <source>
        <dbReference type="EMBL" id="CAA0840454.1"/>
    </source>
</evidence>
<keyword evidence="3" id="KW-1185">Reference proteome</keyword>
<dbReference type="EMBL" id="CACSLK010032525">
    <property type="protein sequence ID" value="CAA0840454.1"/>
    <property type="molecule type" value="Genomic_DNA"/>
</dbReference>
<accession>A0A9N7NXF4</accession>
<name>A0A9N7NXF4_STRHE</name>
<feature type="non-terminal residue" evidence="2">
    <location>
        <position position="1"/>
    </location>
</feature>
<gene>
    <name evidence="2" type="ORF">SHERM_00534</name>
</gene>
<sequence length="92" mass="9784">SYTRTPEASQTQLSRPRNRSTSASFLVAVADSLSTGSGTSVVPLSNLNNRNAPCRFLFQVAAAPSSVNGQPTSHRQQQVTGVEIVLNPRSGR</sequence>
<feature type="non-terminal residue" evidence="2">
    <location>
        <position position="92"/>
    </location>
</feature>
<comment type="caution">
    <text evidence="2">The sequence shown here is derived from an EMBL/GenBank/DDBJ whole genome shotgun (WGS) entry which is preliminary data.</text>
</comment>
<organism evidence="2 3">
    <name type="scientific">Striga hermonthica</name>
    <name type="common">Purple witchweed</name>
    <name type="synonym">Buchnera hermonthica</name>
    <dbReference type="NCBI Taxonomy" id="68872"/>
    <lineage>
        <taxon>Eukaryota</taxon>
        <taxon>Viridiplantae</taxon>
        <taxon>Streptophyta</taxon>
        <taxon>Embryophyta</taxon>
        <taxon>Tracheophyta</taxon>
        <taxon>Spermatophyta</taxon>
        <taxon>Magnoliopsida</taxon>
        <taxon>eudicotyledons</taxon>
        <taxon>Gunneridae</taxon>
        <taxon>Pentapetalae</taxon>
        <taxon>asterids</taxon>
        <taxon>lamiids</taxon>
        <taxon>Lamiales</taxon>
        <taxon>Orobanchaceae</taxon>
        <taxon>Buchnereae</taxon>
        <taxon>Striga</taxon>
    </lineage>
</organism>
<reference evidence="2" key="1">
    <citation type="submission" date="2019-12" db="EMBL/GenBank/DDBJ databases">
        <authorList>
            <person name="Scholes J."/>
        </authorList>
    </citation>
    <scope>NUCLEOTIDE SEQUENCE</scope>
</reference>
<protein>
    <submittedName>
        <fullName evidence="2">Uncharacterized protein</fullName>
    </submittedName>
</protein>
<dbReference type="Proteomes" id="UP001153555">
    <property type="component" value="Unassembled WGS sequence"/>
</dbReference>
<dbReference type="AlphaFoldDB" id="A0A9N7NXF4"/>
<evidence type="ECO:0000256" key="1">
    <source>
        <dbReference type="SAM" id="MobiDB-lite"/>
    </source>
</evidence>
<proteinExistence type="predicted"/>
<feature type="region of interest" description="Disordered" evidence="1">
    <location>
        <begin position="1"/>
        <end position="21"/>
    </location>
</feature>